<gene>
    <name evidence="3" type="ORF">ABIE37_001739</name>
</gene>
<keyword evidence="4" id="KW-1185">Reference proteome</keyword>
<name>A0ABV2P5B3_9MICC</name>
<keyword evidence="3" id="KW-0670">Pyruvate</keyword>
<dbReference type="EMBL" id="JBEPSN010000003">
    <property type="protein sequence ID" value="MET4539965.1"/>
    <property type="molecule type" value="Genomic_DNA"/>
</dbReference>
<dbReference type="PANTHER" id="PTHR43825">
    <property type="entry name" value="PYRUVATE DEHYDROGENASE E1 COMPONENT"/>
    <property type="match status" value="1"/>
</dbReference>
<evidence type="ECO:0000313" key="4">
    <source>
        <dbReference type="Proteomes" id="UP001549307"/>
    </source>
</evidence>
<dbReference type="PANTHER" id="PTHR43825:SF3">
    <property type="entry name" value="PYRUVATE DEHYDROGENASE E1 COMPONENT"/>
    <property type="match status" value="1"/>
</dbReference>
<dbReference type="SUPFAM" id="SSF52518">
    <property type="entry name" value="Thiamin diphosphate-binding fold (THDP-binding)"/>
    <property type="match status" value="1"/>
</dbReference>
<feature type="non-terminal residue" evidence="3">
    <location>
        <position position="1"/>
    </location>
</feature>
<sequence>APEIKYLMERRAELGGFVPERRRKHTEVVLPGAKSYEVAKRGSGKQQAATTMAFVRLLKDLMRDKNFGARFVPVVPDESRTFGMDAFFPTAKIYNPKGQNYLSVDRDLVLAYKESPAGQLIHPGINEAGAVAAFTAAGTAYATHGEPLVPIYVFYSMFGFQRTGDSFWAAADQMTRGFIIGATAGRTTLTGEGLQHADGHSPILASTNPAVKTYDPAYGYEIGHIIRHGLEEMYGPDNTDGAGEDRNVMYYLTVYNEPITQPAEPENLDINGLLKGIYRLAEAPTADGTNAENRPTAAILASGVSVPWALEAQRILAEDWNVAAEIYSVTSWNELRRDGLAAEEHAFLNPGQPARTPFITEQLAGHTGPVIAVTDYMKAVPDQIRQFIPNDFATLGADGFGFSDTRQAARRYFKNDTHSIVAKTLQLLAAKGEVEEGALEKAIEKYRLLDVNAGTTGGAGGDA</sequence>
<feature type="domain" description="Transketolase-like C-terminal" evidence="2">
    <location>
        <begin position="291"/>
        <end position="414"/>
    </location>
</feature>
<dbReference type="Pfam" id="PF17831">
    <property type="entry name" value="PDH_E1_M"/>
    <property type="match status" value="1"/>
</dbReference>
<accession>A0ABV2P5B3</accession>
<proteinExistence type="predicted"/>
<evidence type="ECO:0000259" key="2">
    <source>
        <dbReference type="Pfam" id="PF22613"/>
    </source>
</evidence>
<dbReference type="InterPro" id="IPR051157">
    <property type="entry name" value="PDH/Transketolase"/>
</dbReference>
<evidence type="ECO:0000313" key="3">
    <source>
        <dbReference type="EMBL" id="MET4539965.1"/>
    </source>
</evidence>
<dbReference type="Proteomes" id="UP001549307">
    <property type="component" value="Unassembled WGS sequence"/>
</dbReference>
<comment type="caution">
    <text evidence="3">The sequence shown here is derived from an EMBL/GenBank/DDBJ whole genome shotgun (WGS) entry which is preliminary data.</text>
</comment>
<dbReference type="SUPFAM" id="SSF52922">
    <property type="entry name" value="TK C-terminal domain-like"/>
    <property type="match status" value="1"/>
</dbReference>
<dbReference type="InterPro" id="IPR029061">
    <property type="entry name" value="THDP-binding"/>
</dbReference>
<dbReference type="Gene3D" id="3.40.50.920">
    <property type="match status" value="1"/>
</dbReference>
<feature type="domain" description="Pyruvate dehydrogenase E1 component middle" evidence="1">
    <location>
        <begin position="36"/>
        <end position="260"/>
    </location>
</feature>
<dbReference type="Gene3D" id="3.40.50.970">
    <property type="match status" value="1"/>
</dbReference>
<reference evidence="3 4" key="1">
    <citation type="submission" date="2024-06" db="EMBL/GenBank/DDBJ databases">
        <title>Sorghum-associated microbial communities from plants grown in Nebraska, USA.</title>
        <authorList>
            <person name="Schachtman D."/>
        </authorList>
    </citation>
    <scope>NUCLEOTIDE SEQUENCE [LARGE SCALE GENOMIC DNA]</scope>
    <source>
        <strain evidence="3 4">3552</strain>
    </source>
</reference>
<dbReference type="InterPro" id="IPR041621">
    <property type="entry name" value="PDH_E1_M"/>
</dbReference>
<evidence type="ECO:0000259" key="1">
    <source>
        <dbReference type="Pfam" id="PF17831"/>
    </source>
</evidence>
<dbReference type="InterPro" id="IPR055152">
    <property type="entry name" value="Transketolase-like_C_2"/>
</dbReference>
<dbReference type="InterPro" id="IPR009014">
    <property type="entry name" value="Transketo_C/PFOR_II"/>
</dbReference>
<organism evidence="3 4">
    <name type="scientific">Arthrobacter bambusae</name>
    <dbReference type="NCBI Taxonomy" id="1338426"/>
    <lineage>
        <taxon>Bacteria</taxon>
        <taxon>Bacillati</taxon>
        <taxon>Actinomycetota</taxon>
        <taxon>Actinomycetes</taxon>
        <taxon>Micrococcales</taxon>
        <taxon>Micrococcaceae</taxon>
        <taxon>Arthrobacter</taxon>
    </lineage>
</organism>
<dbReference type="Pfam" id="PF22613">
    <property type="entry name" value="Transketolase_C_1"/>
    <property type="match status" value="1"/>
</dbReference>
<protein>
    <submittedName>
        <fullName evidence="3">Homodimeric-type pyruvate dehydrogenase E1 component</fullName>
    </submittedName>
</protein>